<protein>
    <recommendedName>
        <fullName evidence="5">Secreted protein</fullName>
    </recommendedName>
</protein>
<sequence>MAFWAIGPLAVQLALSASALECNNGNQHISCQPSLRVIVLVRGASQPTTQPDVQRQRWGTRRDYPAERASTAADRSFMMCRCIRIPHDALVEKHPSRRVQQSWRRRAGSKRAGHGILARERMMSGGVRSSETTGRRQHSTSRRVGRRCARRICFGADCGDGALYQRQALDASR</sequence>
<evidence type="ECO:0000256" key="2">
    <source>
        <dbReference type="SAM" id="SignalP"/>
    </source>
</evidence>
<feature type="region of interest" description="Disordered" evidence="1">
    <location>
        <begin position="124"/>
        <end position="143"/>
    </location>
</feature>
<keyword evidence="4" id="KW-1185">Reference proteome</keyword>
<dbReference type="Proteomes" id="UP000799776">
    <property type="component" value="Unassembled WGS sequence"/>
</dbReference>
<evidence type="ECO:0008006" key="5">
    <source>
        <dbReference type="Google" id="ProtNLM"/>
    </source>
</evidence>
<organism evidence="3 4">
    <name type="scientific">Saccharata proteae CBS 121410</name>
    <dbReference type="NCBI Taxonomy" id="1314787"/>
    <lineage>
        <taxon>Eukaryota</taxon>
        <taxon>Fungi</taxon>
        <taxon>Dikarya</taxon>
        <taxon>Ascomycota</taxon>
        <taxon>Pezizomycotina</taxon>
        <taxon>Dothideomycetes</taxon>
        <taxon>Dothideomycetes incertae sedis</taxon>
        <taxon>Botryosphaeriales</taxon>
        <taxon>Saccharataceae</taxon>
        <taxon>Saccharata</taxon>
    </lineage>
</organism>
<name>A0A6A5YAF9_9PEZI</name>
<reference evidence="3" key="1">
    <citation type="journal article" date="2020" name="Stud. Mycol.">
        <title>101 Dothideomycetes genomes: a test case for predicting lifestyles and emergence of pathogens.</title>
        <authorList>
            <person name="Haridas S."/>
            <person name="Albert R."/>
            <person name="Binder M."/>
            <person name="Bloem J."/>
            <person name="Labutti K."/>
            <person name="Salamov A."/>
            <person name="Andreopoulos B."/>
            <person name="Baker S."/>
            <person name="Barry K."/>
            <person name="Bills G."/>
            <person name="Bluhm B."/>
            <person name="Cannon C."/>
            <person name="Castanera R."/>
            <person name="Culley D."/>
            <person name="Daum C."/>
            <person name="Ezra D."/>
            <person name="Gonzalez J."/>
            <person name="Henrissat B."/>
            <person name="Kuo A."/>
            <person name="Liang C."/>
            <person name="Lipzen A."/>
            <person name="Lutzoni F."/>
            <person name="Magnuson J."/>
            <person name="Mondo S."/>
            <person name="Nolan M."/>
            <person name="Ohm R."/>
            <person name="Pangilinan J."/>
            <person name="Park H.-J."/>
            <person name="Ramirez L."/>
            <person name="Alfaro M."/>
            <person name="Sun H."/>
            <person name="Tritt A."/>
            <person name="Yoshinaga Y."/>
            <person name="Zwiers L.-H."/>
            <person name="Turgeon B."/>
            <person name="Goodwin S."/>
            <person name="Spatafora J."/>
            <person name="Crous P."/>
            <person name="Grigoriev I."/>
        </authorList>
    </citation>
    <scope>NUCLEOTIDE SEQUENCE</scope>
    <source>
        <strain evidence="3">CBS 121410</strain>
    </source>
</reference>
<evidence type="ECO:0000256" key="1">
    <source>
        <dbReference type="SAM" id="MobiDB-lite"/>
    </source>
</evidence>
<evidence type="ECO:0000313" key="4">
    <source>
        <dbReference type="Proteomes" id="UP000799776"/>
    </source>
</evidence>
<feature type="chain" id="PRO_5025658156" description="Secreted protein" evidence="2">
    <location>
        <begin position="20"/>
        <end position="173"/>
    </location>
</feature>
<proteinExistence type="predicted"/>
<evidence type="ECO:0000313" key="3">
    <source>
        <dbReference type="EMBL" id="KAF2088832.1"/>
    </source>
</evidence>
<accession>A0A6A5YAF9</accession>
<gene>
    <name evidence="3" type="ORF">K490DRAFT_55455</name>
</gene>
<dbReference type="AlphaFoldDB" id="A0A6A5YAF9"/>
<dbReference type="EMBL" id="ML978715">
    <property type="protein sequence ID" value="KAF2088832.1"/>
    <property type="molecule type" value="Genomic_DNA"/>
</dbReference>
<feature type="signal peptide" evidence="2">
    <location>
        <begin position="1"/>
        <end position="19"/>
    </location>
</feature>
<keyword evidence="2" id="KW-0732">Signal</keyword>